<dbReference type="InterPro" id="IPR038577">
    <property type="entry name" value="GT10-like_C_sf"/>
</dbReference>
<evidence type="ECO:0000256" key="2">
    <source>
        <dbReference type="ARBA" id="ARBA00022676"/>
    </source>
</evidence>
<dbReference type="PANTHER" id="PTHR11929">
    <property type="entry name" value="ALPHA- 1,3 -FUCOSYLTRANSFERASE"/>
    <property type="match status" value="1"/>
</dbReference>
<evidence type="ECO:0000259" key="4">
    <source>
        <dbReference type="Pfam" id="PF00852"/>
    </source>
</evidence>
<dbReference type="InterPro" id="IPR055270">
    <property type="entry name" value="Glyco_tran_10_C"/>
</dbReference>
<dbReference type="EMBL" id="MN740780">
    <property type="protein sequence ID" value="QHU11263.1"/>
    <property type="molecule type" value="Genomic_DNA"/>
</dbReference>
<feature type="domain" description="Glycosyl transferase family 25" evidence="5">
    <location>
        <begin position="884"/>
        <end position="1070"/>
    </location>
</feature>
<dbReference type="GO" id="GO:0008417">
    <property type="term" value="F:fucosyltransferase activity"/>
    <property type="evidence" value="ECO:0007669"/>
    <property type="project" value="InterPro"/>
</dbReference>
<evidence type="ECO:0000256" key="1">
    <source>
        <dbReference type="ARBA" id="ARBA00008919"/>
    </source>
</evidence>
<comment type="similarity">
    <text evidence="1">Belongs to the glycosyltransferase 10 family.</text>
</comment>
<organism evidence="6">
    <name type="scientific">viral metagenome</name>
    <dbReference type="NCBI Taxonomy" id="1070528"/>
    <lineage>
        <taxon>unclassified sequences</taxon>
        <taxon>metagenomes</taxon>
        <taxon>organismal metagenomes</taxon>
    </lineage>
</organism>
<dbReference type="GO" id="GO:0016020">
    <property type="term" value="C:membrane"/>
    <property type="evidence" value="ECO:0007669"/>
    <property type="project" value="InterPro"/>
</dbReference>
<keyword evidence="3" id="KW-0808">Transferase</keyword>
<evidence type="ECO:0000256" key="3">
    <source>
        <dbReference type="ARBA" id="ARBA00022679"/>
    </source>
</evidence>
<proteinExistence type="inferred from homology"/>
<feature type="domain" description="Fucosyltransferase C-terminal" evidence="4">
    <location>
        <begin position="438"/>
        <end position="552"/>
    </location>
</feature>
<protein>
    <recommendedName>
        <fullName evidence="7">Alpha-(1,3)-fucosyltransferase FucT N-terminal domain-containing protein</fullName>
    </recommendedName>
</protein>
<dbReference type="Gene3D" id="3.40.50.11660">
    <property type="entry name" value="Glycosyl transferase family 10, C-terminal domain"/>
    <property type="match status" value="1"/>
</dbReference>
<dbReference type="CDD" id="cd06532">
    <property type="entry name" value="Glyco_transf_25"/>
    <property type="match status" value="1"/>
</dbReference>
<reference evidence="6" key="1">
    <citation type="journal article" date="2020" name="Nature">
        <title>Giant virus diversity and host interactions through global metagenomics.</title>
        <authorList>
            <person name="Schulz F."/>
            <person name="Roux S."/>
            <person name="Paez-Espino D."/>
            <person name="Jungbluth S."/>
            <person name="Walsh D.A."/>
            <person name="Denef V.J."/>
            <person name="McMahon K.D."/>
            <person name="Konstantinidis K.T."/>
            <person name="Eloe-Fadrosh E.A."/>
            <person name="Kyrpides N.C."/>
            <person name="Woyke T."/>
        </authorList>
    </citation>
    <scope>NUCLEOTIDE SEQUENCE</scope>
    <source>
        <strain evidence="6">GVMAG-S-1101165-84</strain>
    </source>
</reference>
<keyword evidence="2" id="KW-0328">Glycosyltransferase</keyword>
<dbReference type="Pfam" id="PF01755">
    <property type="entry name" value="Glyco_transf_25"/>
    <property type="match status" value="1"/>
</dbReference>
<dbReference type="PANTHER" id="PTHR11929:SF194">
    <property type="entry name" value="ALPHA-(1,3)-FUCOSYLTRANSFERASE 10"/>
    <property type="match status" value="1"/>
</dbReference>
<dbReference type="Pfam" id="PF00852">
    <property type="entry name" value="Glyco_transf_10"/>
    <property type="match status" value="1"/>
</dbReference>
<dbReference type="InterPro" id="IPR001503">
    <property type="entry name" value="Glyco_trans_10"/>
</dbReference>
<dbReference type="Pfam" id="PF10933">
    <property type="entry name" value="DUF2827"/>
    <property type="match status" value="1"/>
</dbReference>
<evidence type="ECO:0008006" key="7">
    <source>
        <dbReference type="Google" id="ProtNLM"/>
    </source>
</evidence>
<accession>A0A6C0K141</accession>
<dbReference type="InterPro" id="IPR002654">
    <property type="entry name" value="Glyco_trans_25"/>
</dbReference>
<evidence type="ECO:0000259" key="5">
    <source>
        <dbReference type="Pfam" id="PF01755"/>
    </source>
</evidence>
<dbReference type="InterPro" id="IPR021234">
    <property type="entry name" value="DUF2827"/>
</dbReference>
<dbReference type="SUPFAM" id="SSF53756">
    <property type="entry name" value="UDP-Glycosyltransferase/glycogen phosphorylase"/>
    <property type="match status" value="1"/>
</dbReference>
<name>A0A6C0K141_9ZZZZ</name>
<evidence type="ECO:0000313" key="6">
    <source>
        <dbReference type="EMBL" id="QHU11263.1"/>
    </source>
</evidence>
<sequence length="1442" mass="162140">MRIGISFVGTDSIFDAGTAQAVFAIADACKKAGHDVALIGTLWSDAPKGLYPSLSPELVRSLSPRLDLLIDVDGRTGLGAAARVVALLRTDPSRTALEQAAYLSPEPPVDLSHVHQVWVWDEMVAADRLPLVAQLLQKPVKRVPYVWTPILLQQFVHAPWTVEKPYKVFVASKNTTNASSCVVPLIGGCASPSVQSIVIGNGLDLPTNAYFQVNIAPSLDKPVEYVGRVPYVDLSGVLVVSHGGWSPGLLDLLWLEVPLVHNCPLFKSYGRYYESDLVLDTFEIRRGAKEAVEAFGSRSWSQVFEKETRSVIFTDMWEGFKSSENFFLDLMNSADPVYKWIGSEEGSLLICGPFGTEWQAPRYASVPKVFFLGEPFQNRVEDPRLNLVLSHDVVEDATHMRLPLWPLFLDWFGSKSANKNPNQLPLPYAVKPFENTNKEFCAFVVSNPCCQIRNEAFDQLNAYKRVNSAGAYKNNLGELLFCKFGGGGGGDQAKFEFLKQHQFCICYENTQQPGYVTEKLLHAKLAGCVPLYWGSKEAAQDFDPSGFIDMDGKDIVEVVKSLEEHPDLIREIQRTPALDKERFASTCDLLHRVGKRLIGLGMQYSMQPRFVVPESTVLEYNPLKPSDSVPLFVSFATANFLPSLVGAIQSVEALRRSMAAIRFRAYLDSDVTQEQECALKERFDWITVHRLGEPPSDFPDMFEPRFFGWKLALLKEVCADPDLEGDAVIYADAGVSWTAMPDQMLQVLDQTGVCLVSDPTQINRPWCSPAMVEAMQVTDREREAQQLQAATIGFVAGSKEASALFEEAFTWGSKRECLFGDYAYHRHDQSILSVLSLRHKSHTIPLHRFNCPISLRKAYQKGTPAYHHHGRPVMHAEVLPGIDDIWVISLERRFDRWKSLLETHPGLENHANRLPAIDGQQLVLTQTLYNLFQKNDFRWKKSVMGCALSHILLWAQLASEHPSVQNYLILEDDNRFTGDWKQQLKEAMDAAPLDADLLLLGGVLPANLAAYPTVLEPVNRFWATVKPNGLFCTAQIDHFHFCAYSYVLSRRGATKLLAKLQESGCHTSIDHYLCHPTQGLKKYVLRNLITTCSQATNPAYQTAAFDEMLRVDSYDSDIWNNNACFDPDSFKSSGVQQQLQLWPIVLDLLSTQPHSIQTRNTVRESAIVSKSSSTVYIIKDALDKQDGTVEEGWLQSLWPSIHYCPFPSVEDVPPNSWLLVSRPLVDLWSTVCKQLDTIKKPFRLLHLSDENCKDPLDVYDLEMCTKVVRNYAREGLGSKVTVLPLGFAIPCSSPIPSFSERPLVWGFHGFDWNDRKEMLAPLQKLEPKECLFQEGFNASSDYSAMLLKSKFAPVPRGHHVETFRLWEALEHGSIPLYVRSAGDGAYWNWLKSNLSLMEIRDWAGAVKVIGFFLANGDKAERYRTGILEQWSQWKGLLKQLFV</sequence>